<dbReference type="FunFam" id="3.30.40.10:FF:000662">
    <property type="entry name" value="Peptidyl-prolyl cis-trans isomerase (Cyclophilin)"/>
    <property type="match status" value="1"/>
</dbReference>
<keyword evidence="1" id="KW-0479">Metal-binding</keyword>
<feature type="domain" description="RING-type" evidence="7">
    <location>
        <begin position="16"/>
        <end position="59"/>
    </location>
</feature>
<dbReference type="SUPFAM" id="SSF50891">
    <property type="entry name" value="Cyclophilin-like"/>
    <property type="match status" value="1"/>
</dbReference>
<dbReference type="PROSITE" id="PS50072">
    <property type="entry name" value="CSA_PPIASE_2"/>
    <property type="match status" value="1"/>
</dbReference>
<feature type="compositionally biased region" description="Low complexity" evidence="5">
    <location>
        <begin position="678"/>
        <end position="701"/>
    </location>
</feature>
<dbReference type="Pfam" id="PF00643">
    <property type="entry name" value="zf-B_box"/>
    <property type="match status" value="1"/>
</dbReference>
<dbReference type="FunFam" id="2.40.100.10:FF:000036">
    <property type="entry name" value="Peptidyl-prolyl cis-trans isomerase"/>
    <property type="match status" value="1"/>
</dbReference>
<protein>
    <submittedName>
        <fullName evidence="9">Putative hsp90 co-chaperone cpr7/cyclophilin</fullName>
    </submittedName>
</protein>
<dbReference type="Pfam" id="PF00160">
    <property type="entry name" value="Pro_isomerase"/>
    <property type="match status" value="1"/>
</dbReference>
<evidence type="ECO:0000256" key="2">
    <source>
        <dbReference type="ARBA" id="ARBA00022771"/>
    </source>
</evidence>
<organism evidence="9">
    <name type="scientific">Anopheles braziliensis</name>
    <dbReference type="NCBI Taxonomy" id="58242"/>
    <lineage>
        <taxon>Eukaryota</taxon>
        <taxon>Metazoa</taxon>
        <taxon>Ecdysozoa</taxon>
        <taxon>Arthropoda</taxon>
        <taxon>Hexapoda</taxon>
        <taxon>Insecta</taxon>
        <taxon>Pterygota</taxon>
        <taxon>Neoptera</taxon>
        <taxon>Endopterygota</taxon>
        <taxon>Diptera</taxon>
        <taxon>Nematocera</taxon>
        <taxon>Culicoidea</taxon>
        <taxon>Culicidae</taxon>
        <taxon>Anophelinae</taxon>
        <taxon>Anopheles</taxon>
    </lineage>
</organism>
<dbReference type="InterPro" id="IPR017907">
    <property type="entry name" value="Znf_RING_CS"/>
</dbReference>
<sequence>MDFTPLPSELEELILCSCCHLPFNETDALPKLFSCRHYFCLKCVNQVLLKGNELYCVHCWKRTELTGPDQKPDSLPTHNAILYLSQNLSMISSTTSSATTTANKKPPDKTNGSVAAVTATAAGGGTGSVTAPLVTLTTTTSSSSINVSPPSSSVVSSVVTAASSSTPVVAAATSNGNGANGAVATGTGLVSASGNGGVGIGVVSASGNSVSNGSGSVIGGVVAPNGSGIGSGCGAVGSGVLSCSGAIGAGVSVLGGGGGVGGGTIGAIGTGKYRGKGENCLTHAMPNALWCLKCSTMVCRACASSDEHRNHTVKTQAEARDQIRTDIASDLLLMQKSLAELQHFVFKQRDFLLKILEACTALKTQVETELINHLPTFEVAEIRSNLTKAKLFLGMLEQQSPAEAYRLYANLHIEKQRLQAKYQEMYLQCKLDDLIQHYGVLFDFELIKQALSNLNTIDPITFGNGMAAAASAAAAAAAASSSASGGPLAANVTASGATINGHHNSILLLANYCISQLYSRHILTSKHHQQTASLHASGQQQQQHQQQQLQNQLQQHQQQQQQHHHLDGTALGYMHHSPNHGVSGLNHLHHHVSQQLQHHQQQQQQQQHQLVHHSQQQAYANQLQEMAAAAAAIIIAPPHQDRIAPGSGRTTATTADGNSSARTSGSGSGYLSEILNGSTSSALHHLHQQQQQQQQHSSSSSIGAPSVPSSCQQSSRQLASPGLLSASSSACSSVVSLLPGGGGGGSSSSAPKSIQSSPSGASSVAAAVAASLLCNPSVHVYPIYFFSIEINGQPFGRILIEVRNDVAPKMAKNFGALCTGELGFGYKGCSIFQCWENESIITGDFELNNGRGGRSVFEEGFFMPDDTKILAIRGSVGMRRSQKRHDNMGLVGSQFRIILREMRGFTGIFAFVVEGLDLVEKISQAGDSAGKPQSTVLIANCGKWQ</sequence>
<evidence type="ECO:0000256" key="3">
    <source>
        <dbReference type="ARBA" id="ARBA00022833"/>
    </source>
</evidence>
<feature type="region of interest" description="Disordered" evidence="5">
    <location>
        <begin position="591"/>
        <end position="617"/>
    </location>
</feature>
<feature type="region of interest" description="Disordered" evidence="5">
    <location>
        <begin position="640"/>
        <end position="714"/>
    </location>
</feature>
<evidence type="ECO:0000259" key="7">
    <source>
        <dbReference type="PROSITE" id="PS50089"/>
    </source>
</evidence>
<keyword evidence="2 4" id="KW-0863">Zinc-finger</keyword>
<dbReference type="Gene3D" id="2.40.100.10">
    <property type="entry name" value="Cyclophilin-like"/>
    <property type="match status" value="1"/>
</dbReference>
<dbReference type="SUPFAM" id="SSF57845">
    <property type="entry name" value="B-box zinc-binding domain"/>
    <property type="match status" value="1"/>
</dbReference>
<dbReference type="PROSITE" id="PS50089">
    <property type="entry name" value="ZF_RING_2"/>
    <property type="match status" value="1"/>
</dbReference>
<evidence type="ECO:0000259" key="8">
    <source>
        <dbReference type="PROSITE" id="PS50119"/>
    </source>
</evidence>
<dbReference type="InterPro" id="IPR002130">
    <property type="entry name" value="Cyclophilin-type_PPIase_dom"/>
</dbReference>
<accession>A0A2M3Z1B7</accession>
<dbReference type="GO" id="GO:0008270">
    <property type="term" value="F:zinc ion binding"/>
    <property type="evidence" value="ECO:0007669"/>
    <property type="project" value="UniProtKB-KW"/>
</dbReference>
<dbReference type="PROSITE" id="PS00518">
    <property type="entry name" value="ZF_RING_1"/>
    <property type="match status" value="1"/>
</dbReference>
<dbReference type="SUPFAM" id="SSF57850">
    <property type="entry name" value="RING/U-box"/>
    <property type="match status" value="1"/>
</dbReference>
<evidence type="ECO:0000313" key="9">
    <source>
        <dbReference type="EMBL" id="MBW22314.1"/>
    </source>
</evidence>
<feature type="domain" description="PPIase cyclophilin-type" evidence="6">
    <location>
        <begin position="785"/>
        <end position="943"/>
    </location>
</feature>
<dbReference type="Gene3D" id="3.30.40.10">
    <property type="entry name" value="Zinc/RING finger domain, C3HC4 (zinc finger)"/>
    <property type="match status" value="1"/>
</dbReference>
<feature type="compositionally biased region" description="Low complexity" evidence="5">
    <location>
        <begin position="539"/>
        <end position="561"/>
    </location>
</feature>
<dbReference type="PANTHER" id="PTHR11071:SF577">
    <property type="entry name" value="PEPTIDYL-PROLYL CIS-TRANS ISOMERASE"/>
    <property type="match status" value="1"/>
</dbReference>
<evidence type="ECO:0000256" key="5">
    <source>
        <dbReference type="SAM" id="MobiDB-lite"/>
    </source>
</evidence>
<reference evidence="9" key="1">
    <citation type="submission" date="2018-01" db="EMBL/GenBank/DDBJ databases">
        <title>An insight into the sialome of Amazonian anophelines.</title>
        <authorList>
            <person name="Ribeiro J.M."/>
            <person name="Scarpassa V."/>
            <person name="Calvo E."/>
        </authorList>
    </citation>
    <scope>NUCLEOTIDE SEQUENCE</scope>
    <source>
        <tissue evidence="9">Salivary glands</tissue>
    </source>
</reference>
<name>A0A2M3Z1B7_9DIPT</name>
<dbReference type="GO" id="GO:0005737">
    <property type="term" value="C:cytoplasm"/>
    <property type="evidence" value="ECO:0007669"/>
    <property type="project" value="TreeGrafter"/>
</dbReference>
<dbReference type="Gene3D" id="3.30.160.60">
    <property type="entry name" value="Classic Zinc Finger"/>
    <property type="match status" value="1"/>
</dbReference>
<dbReference type="PROSITE" id="PS50119">
    <property type="entry name" value="ZF_BBOX"/>
    <property type="match status" value="1"/>
</dbReference>
<evidence type="ECO:0000259" key="6">
    <source>
        <dbReference type="PROSITE" id="PS50072"/>
    </source>
</evidence>
<feature type="compositionally biased region" description="Polar residues" evidence="5">
    <location>
        <begin position="648"/>
        <end position="665"/>
    </location>
</feature>
<dbReference type="InterPro" id="IPR013083">
    <property type="entry name" value="Znf_RING/FYVE/PHD"/>
</dbReference>
<dbReference type="EMBL" id="GGFM01001563">
    <property type="protein sequence ID" value="MBW22314.1"/>
    <property type="molecule type" value="Transcribed_RNA"/>
</dbReference>
<feature type="domain" description="B box-type" evidence="8">
    <location>
        <begin position="275"/>
        <end position="316"/>
    </location>
</feature>
<dbReference type="FunFam" id="3.30.160.60:FF:002695">
    <property type="entry name" value="AGAP001987-PA"/>
    <property type="match status" value="1"/>
</dbReference>
<dbReference type="CDD" id="cd19756">
    <property type="entry name" value="Bbox2"/>
    <property type="match status" value="1"/>
</dbReference>
<feature type="region of interest" description="Disordered" evidence="5">
    <location>
        <begin position="529"/>
        <end position="565"/>
    </location>
</feature>
<dbReference type="InterPro" id="IPR029000">
    <property type="entry name" value="Cyclophilin-like_dom_sf"/>
</dbReference>
<dbReference type="GO" id="GO:0006457">
    <property type="term" value="P:protein folding"/>
    <property type="evidence" value="ECO:0007669"/>
    <property type="project" value="TreeGrafter"/>
</dbReference>
<dbReference type="AlphaFoldDB" id="A0A2M3Z1B7"/>
<evidence type="ECO:0000256" key="4">
    <source>
        <dbReference type="PROSITE-ProRule" id="PRU00024"/>
    </source>
</evidence>
<dbReference type="PANTHER" id="PTHR11071">
    <property type="entry name" value="PEPTIDYL-PROLYL CIS-TRANS ISOMERASE"/>
    <property type="match status" value="1"/>
</dbReference>
<proteinExistence type="predicted"/>
<evidence type="ECO:0000256" key="1">
    <source>
        <dbReference type="ARBA" id="ARBA00022723"/>
    </source>
</evidence>
<dbReference type="InterPro" id="IPR001841">
    <property type="entry name" value="Znf_RING"/>
</dbReference>
<keyword evidence="3" id="KW-0862">Zinc</keyword>
<dbReference type="GO" id="GO:0016018">
    <property type="term" value="F:cyclosporin A binding"/>
    <property type="evidence" value="ECO:0007669"/>
    <property type="project" value="TreeGrafter"/>
</dbReference>
<dbReference type="InterPro" id="IPR000315">
    <property type="entry name" value="Znf_B-box"/>
</dbReference>
<feature type="compositionally biased region" description="Low complexity" evidence="5">
    <location>
        <begin position="593"/>
        <end position="617"/>
    </location>
</feature>
<dbReference type="GO" id="GO:0003755">
    <property type="term" value="F:peptidyl-prolyl cis-trans isomerase activity"/>
    <property type="evidence" value="ECO:0007669"/>
    <property type="project" value="InterPro"/>
</dbReference>